<dbReference type="Proteomes" id="UP000075243">
    <property type="component" value="Chromosome 4"/>
</dbReference>
<dbReference type="EMBL" id="CM003606">
    <property type="protein sequence ID" value="KYP68974.1"/>
    <property type="molecule type" value="Genomic_DNA"/>
</dbReference>
<dbReference type="InterPro" id="IPR021109">
    <property type="entry name" value="Peptidase_aspartic_dom_sf"/>
</dbReference>
<evidence type="ECO:0000313" key="2">
    <source>
        <dbReference type="Proteomes" id="UP000075243"/>
    </source>
</evidence>
<keyword evidence="2" id="KW-1185">Reference proteome</keyword>
<sequence>MVLVDSGNFHNILQSHLAKHLHLNIEPTQSFSIMVGNRDNVIYNNCCLAVPLTFPTHTFTLPFYLLPNEGLGIVLGIAWLSSIGPYEQIFYS</sequence>
<name>A0A151TPI0_CAJCA</name>
<organism evidence="1 2">
    <name type="scientific">Cajanus cajan</name>
    <name type="common">Pigeon pea</name>
    <name type="synonym">Cajanus indicus</name>
    <dbReference type="NCBI Taxonomy" id="3821"/>
    <lineage>
        <taxon>Eukaryota</taxon>
        <taxon>Viridiplantae</taxon>
        <taxon>Streptophyta</taxon>
        <taxon>Embryophyta</taxon>
        <taxon>Tracheophyta</taxon>
        <taxon>Spermatophyta</taxon>
        <taxon>Magnoliopsida</taxon>
        <taxon>eudicotyledons</taxon>
        <taxon>Gunneridae</taxon>
        <taxon>Pentapetalae</taxon>
        <taxon>rosids</taxon>
        <taxon>fabids</taxon>
        <taxon>Fabales</taxon>
        <taxon>Fabaceae</taxon>
        <taxon>Papilionoideae</taxon>
        <taxon>50 kb inversion clade</taxon>
        <taxon>NPAAA clade</taxon>
        <taxon>indigoferoid/millettioid clade</taxon>
        <taxon>Phaseoleae</taxon>
        <taxon>Cajanus</taxon>
    </lineage>
</organism>
<dbReference type="Gene3D" id="2.40.70.10">
    <property type="entry name" value="Acid Proteases"/>
    <property type="match status" value="1"/>
</dbReference>
<accession>A0A151TPI0</accession>
<evidence type="ECO:0000313" key="1">
    <source>
        <dbReference type="EMBL" id="KYP68974.1"/>
    </source>
</evidence>
<dbReference type="CDD" id="cd00303">
    <property type="entry name" value="retropepsin_like"/>
    <property type="match status" value="1"/>
</dbReference>
<dbReference type="Gramene" id="C.cajan_21972.t">
    <property type="protein sequence ID" value="C.cajan_21972.t.cds1"/>
    <property type="gene ID" value="C.cajan_21972"/>
</dbReference>
<proteinExistence type="predicted"/>
<gene>
    <name evidence="1" type="ORF">KK1_022624</name>
</gene>
<reference evidence="1 2" key="1">
    <citation type="journal article" date="2012" name="Nat. Biotechnol.">
        <title>Draft genome sequence of pigeonpea (Cajanus cajan), an orphan legume crop of resource-poor farmers.</title>
        <authorList>
            <person name="Varshney R.K."/>
            <person name="Chen W."/>
            <person name="Li Y."/>
            <person name="Bharti A.K."/>
            <person name="Saxena R.K."/>
            <person name="Schlueter J.A."/>
            <person name="Donoghue M.T."/>
            <person name="Azam S."/>
            <person name="Fan G."/>
            <person name="Whaley A.M."/>
            <person name="Farmer A.D."/>
            <person name="Sheridan J."/>
            <person name="Iwata A."/>
            <person name="Tuteja R."/>
            <person name="Penmetsa R.V."/>
            <person name="Wu W."/>
            <person name="Upadhyaya H.D."/>
            <person name="Yang S.P."/>
            <person name="Shah T."/>
            <person name="Saxena K.B."/>
            <person name="Michael T."/>
            <person name="McCombie W.R."/>
            <person name="Yang B."/>
            <person name="Zhang G."/>
            <person name="Yang H."/>
            <person name="Wang J."/>
            <person name="Spillane C."/>
            <person name="Cook D.R."/>
            <person name="May G.D."/>
            <person name="Xu X."/>
            <person name="Jackson S.A."/>
        </authorList>
    </citation>
    <scope>NUCLEOTIDE SEQUENCE [LARGE SCALE GENOMIC DNA]</scope>
    <source>
        <strain evidence="2">cv. Asha</strain>
    </source>
</reference>
<dbReference type="AlphaFoldDB" id="A0A151TPI0"/>
<dbReference type="Pfam" id="PF08284">
    <property type="entry name" value="RVP_2"/>
    <property type="match status" value="1"/>
</dbReference>
<dbReference type="SUPFAM" id="SSF50630">
    <property type="entry name" value="Acid proteases"/>
    <property type="match status" value="1"/>
</dbReference>
<protein>
    <submittedName>
        <fullName evidence="1">Uncharacterized protein</fullName>
    </submittedName>
</protein>